<proteinExistence type="predicted"/>
<accession>A0ACC1HQZ6</accession>
<keyword evidence="1" id="KW-0347">Helicase</keyword>
<dbReference type="Proteomes" id="UP001145114">
    <property type="component" value="Unassembled WGS sequence"/>
</dbReference>
<dbReference type="EC" id="3.6.4.13" evidence="1"/>
<evidence type="ECO:0000313" key="1">
    <source>
        <dbReference type="EMBL" id="KAJ1677771.1"/>
    </source>
</evidence>
<organism evidence="1 2">
    <name type="scientific">Spiromyces aspiralis</name>
    <dbReference type="NCBI Taxonomy" id="68401"/>
    <lineage>
        <taxon>Eukaryota</taxon>
        <taxon>Fungi</taxon>
        <taxon>Fungi incertae sedis</taxon>
        <taxon>Zoopagomycota</taxon>
        <taxon>Kickxellomycotina</taxon>
        <taxon>Kickxellomycetes</taxon>
        <taxon>Kickxellales</taxon>
        <taxon>Kickxellaceae</taxon>
        <taxon>Spiromyces</taxon>
    </lineage>
</organism>
<feature type="non-terminal residue" evidence="1">
    <location>
        <position position="183"/>
    </location>
</feature>
<comment type="caution">
    <text evidence="1">The sequence shown here is derived from an EMBL/GenBank/DDBJ whole genome shotgun (WGS) entry which is preliminary data.</text>
</comment>
<keyword evidence="1" id="KW-0067">ATP-binding</keyword>
<keyword evidence="2" id="KW-1185">Reference proteome</keyword>
<evidence type="ECO:0000313" key="2">
    <source>
        <dbReference type="Proteomes" id="UP001145114"/>
    </source>
</evidence>
<protein>
    <submittedName>
        <fullName evidence="1">ATP-dependent RNA helicase dbp10</fullName>
        <ecNumber evidence="1">3.6.4.13</ecNumber>
    </submittedName>
</protein>
<keyword evidence="1" id="KW-0378">Hydrolase</keyword>
<keyword evidence="1" id="KW-0547">Nucleotide-binding</keyword>
<name>A0ACC1HQZ6_9FUNG</name>
<dbReference type="EMBL" id="JAMZIH010001960">
    <property type="protein sequence ID" value="KAJ1677771.1"/>
    <property type="molecule type" value="Genomic_DNA"/>
</dbReference>
<sequence length="183" mass="20319">MQGYGAYNQGGGTEGYENDYGVGSNVGGGGFMSSQGGGEESKRNYANQSLRPVTIKQILEVSPPHPDMPHKLDGEELKQLTFVGVIRNIEVQSINATYFIEDGTGQIEVRVWGNDGDDPVSSMEQQEGIGVNKYVRVYGDLKFFNNRRNILGHSIKPIKDFNEITYHYLEALYIHLTKTRGPV</sequence>
<reference evidence="1" key="1">
    <citation type="submission" date="2022-06" db="EMBL/GenBank/DDBJ databases">
        <title>Phylogenomic reconstructions and comparative analyses of Kickxellomycotina fungi.</title>
        <authorList>
            <person name="Reynolds N.K."/>
            <person name="Stajich J.E."/>
            <person name="Barry K."/>
            <person name="Grigoriev I.V."/>
            <person name="Crous P."/>
            <person name="Smith M.E."/>
        </authorList>
    </citation>
    <scope>NUCLEOTIDE SEQUENCE</scope>
    <source>
        <strain evidence="1">RSA 2271</strain>
    </source>
</reference>
<gene>
    <name evidence="1" type="primary">DBP10_2</name>
    <name evidence="1" type="ORF">EV182_005471</name>
</gene>